<organism evidence="2 5">
    <name type="scientific">Marchantia polymorpha</name>
    <name type="common">Common liverwort</name>
    <name type="synonym">Marchantia aquatica</name>
    <dbReference type="NCBI Taxonomy" id="3197"/>
    <lineage>
        <taxon>Eukaryota</taxon>
        <taxon>Viridiplantae</taxon>
        <taxon>Streptophyta</taxon>
        <taxon>Embryophyta</taxon>
        <taxon>Marchantiophyta</taxon>
        <taxon>Marchantiopsida</taxon>
        <taxon>Marchantiidae</taxon>
        <taxon>Marchantiales</taxon>
        <taxon>Marchantiaceae</taxon>
        <taxon>Marchantia</taxon>
    </lineage>
</organism>
<evidence type="ECO:0000313" key="4">
    <source>
        <dbReference type="EMBL" id="PTQ41505.1"/>
    </source>
</evidence>
<reference evidence="5" key="1">
    <citation type="journal article" date="2017" name="Cell">
        <title>Insights into land plant evolution garnered from the Marchantia polymorpha genome.</title>
        <authorList>
            <person name="Bowman J.L."/>
            <person name="Kohchi T."/>
            <person name="Yamato K.T."/>
            <person name="Jenkins J."/>
            <person name="Shu S."/>
            <person name="Ishizaki K."/>
            <person name="Yamaoka S."/>
            <person name="Nishihama R."/>
            <person name="Nakamura Y."/>
            <person name="Berger F."/>
            <person name="Adam C."/>
            <person name="Aki S.S."/>
            <person name="Althoff F."/>
            <person name="Araki T."/>
            <person name="Arteaga-Vazquez M.A."/>
            <person name="Balasubrmanian S."/>
            <person name="Barry K."/>
            <person name="Bauer D."/>
            <person name="Boehm C.R."/>
            <person name="Briginshaw L."/>
            <person name="Caballero-Perez J."/>
            <person name="Catarino B."/>
            <person name="Chen F."/>
            <person name="Chiyoda S."/>
            <person name="Chovatia M."/>
            <person name="Davies K.M."/>
            <person name="Delmans M."/>
            <person name="Demura T."/>
            <person name="Dierschke T."/>
            <person name="Dolan L."/>
            <person name="Dorantes-Acosta A.E."/>
            <person name="Eklund D.M."/>
            <person name="Florent S.N."/>
            <person name="Flores-Sandoval E."/>
            <person name="Fujiyama A."/>
            <person name="Fukuzawa H."/>
            <person name="Galik B."/>
            <person name="Grimanelli D."/>
            <person name="Grimwood J."/>
            <person name="Grossniklaus U."/>
            <person name="Hamada T."/>
            <person name="Haseloff J."/>
            <person name="Hetherington A.J."/>
            <person name="Higo A."/>
            <person name="Hirakawa Y."/>
            <person name="Hundley H.N."/>
            <person name="Ikeda Y."/>
            <person name="Inoue K."/>
            <person name="Inoue S.I."/>
            <person name="Ishida S."/>
            <person name="Jia Q."/>
            <person name="Kakita M."/>
            <person name="Kanazawa T."/>
            <person name="Kawai Y."/>
            <person name="Kawashima T."/>
            <person name="Kennedy M."/>
            <person name="Kinose K."/>
            <person name="Kinoshita T."/>
            <person name="Kohara Y."/>
            <person name="Koide E."/>
            <person name="Komatsu K."/>
            <person name="Kopischke S."/>
            <person name="Kubo M."/>
            <person name="Kyozuka J."/>
            <person name="Lagercrantz U."/>
            <person name="Lin S.S."/>
            <person name="Lindquist E."/>
            <person name="Lipzen A.M."/>
            <person name="Lu C.W."/>
            <person name="De Luna E."/>
            <person name="Martienssen R.A."/>
            <person name="Minamino N."/>
            <person name="Mizutani M."/>
            <person name="Mizutani M."/>
            <person name="Mochizuki N."/>
            <person name="Monte I."/>
            <person name="Mosher R."/>
            <person name="Nagasaki H."/>
            <person name="Nakagami H."/>
            <person name="Naramoto S."/>
            <person name="Nishitani K."/>
            <person name="Ohtani M."/>
            <person name="Okamoto T."/>
            <person name="Okumura M."/>
            <person name="Phillips J."/>
            <person name="Pollak B."/>
            <person name="Reinders A."/>
            <person name="Rovekamp M."/>
            <person name="Sano R."/>
            <person name="Sawa S."/>
            <person name="Schmid M.W."/>
            <person name="Shirakawa M."/>
            <person name="Solano R."/>
            <person name="Spunde A."/>
            <person name="Suetsugu N."/>
            <person name="Sugano S."/>
            <person name="Sugiyama A."/>
            <person name="Sun R."/>
            <person name="Suzuki Y."/>
            <person name="Takenaka M."/>
            <person name="Takezawa D."/>
            <person name="Tomogane H."/>
            <person name="Tsuzuki M."/>
            <person name="Ueda T."/>
            <person name="Umeda M."/>
            <person name="Ward J.M."/>
            <person name="Watanabe Y."/>
            <person name="Yazaki K."/>
            <person name="Yokoyama R."/>
            <person name="Yoshitake Y."/>
            <person name="Yotsui I."/>
            <person name="Zachgo S."/>
            <person name="Schmutz J."/>
        </authorList>
    </citation>
    <scope>NUCLEOTIDE SEQUENCE [LARGE SCALE GENOMIC DNA]</scope>
    <source>
        <strain evidence="5">Tak-1</strain>
    </source>
</reference>
<accession>A0A2R6X5W9</accession>
<dbReference type="Gramene" id="Mp6g04360.1">
    <property type="protein sequence ID" value="Mp6g04360.1.cds"/>
    <property type="gene ID" value="Mp6g04360"/>
</dbReference>
<dbReference type="EMBL" id="KZ772706">
    <property type="protein sequence ID" value="PTQ41500.1"/>
    <property type="molecule type" value="Genomic_DNA"/>
</dbReference>
<gene>
    <name evidence="1" type="ORF">MARPO_0034s0081</name>
    <name evidence="2" type="ORF">MARPO_0034s0085</name>
    <name evidence="3" type="ORF">MARPO_0034s0088</name>
    <name evidence="4" type="ORF">MARPO_0034s0090</name>
</gene>
<reference evidence="2" key="2">
    <citation type="submission" date="2017-12" db="EMBL/GenBank/DDBJ databases">
        <title>WGS assembly of Marchantia polymorpha.</title>
        <authorList>
            <person name="Bowman J.L."/>
            <person name="Kohchi T."/>
            <person name="Yamato K.T."/>
            <person name="Jenkins J."/>
            <person name="Shu S."/>
            <person name="Ishizaki K."/>
            <person name="Yamaoka S."/>
            <person name="Nishihama R."/>
            <person name="Nakamura Y."/>
            <person name="Berger F."/>
            <person name="Adam C."/>
            <person name="Aki S.S."/>
            <person name="Althoff F."/>
            <person name="Araki T."/>
            <person name="Arteaga-Vazquez M.A."/>
            <person name="Balasubrmanian S."/>
            <person name="Bauer D."/>
            <person name="Boehm C.R."/>
            <person name="Briginshaw L."/>
            <person name="Caballero-Perez J."/>
            <person name="Catarino B."/>
            <person name="Chen F."/>
            <person name="Chiyoda S."/>
            <person name="Chovatia M."/>
            <person name="Davies K.M."/>
            <person name="Delmans M."/>
            <person name="Demura T."/>
            <person name="Dierschke T."/>
            <person name="Dolan L."/>
            <person name="Dorantes-Acosta A.E."/>
            <person name="Eklund D.M."/>
            <person name="Florent S.N."/>
            <person name="Flores-Sandoval E."/>
            <person name="Fujiyama A."/>
            <person name="Fukuzawa H."/>
            <person name="Galik B."/>
            <person name="Grimanelli D."/>
            <person name="Grimwood J."/>
            <person name="Grossniklaus U."/>
            <person name="Hamada T."/>
            <person name="Haseloff J."/>
            <person name="Hetherington A.J."/>
            <person name="Higo A."/>
            <person name="Hirakawa Y."/>
            <person name="Hundley H.N."/>
            <person name="Ikeda Y."/>
            <person name="Inoue K."/>
            <person name="Inoue S."/>
            <person name="Ishida S."/>
            <person name="Jia Q."/>
            <person name="Kakita M."/>
            <person name="Kanazawa T."/>
            <person name="Kawai Y."/>
            <person name="Kawashima T."/>
            <person name="Kennedy M."/>
            <person name="Kinose K."/>
            <person name="Kinoshita T."/>
            <person name="Kohara Y."/>
            <person name="Koide E."/>
            <person name="Komatsu K."/>
            <person name="Kopischke S."/>
            <person name="Kubo M."/>
            <person name="Kyozuka J."/>
            <person name="Lagercrantz U."/>
            <person name="Lin S.S."/>
            <person name="Lindquist E."/>
            <person name="Lipzen A.M."/>
            <person name="Lu C."/>
            <person name="Luna E.D."/>
            <person name="Martienssen R.A."/>
            <person name="Minamino N."/>
            <person name="Mizutani M."/>
            <person name="Mizutani M."/>
            <person name="Mochizuki N."/>
            <person name="Monte I."/>
            <person name="Mosher R."/>
            <person name="Nagasaki H."/>
            <person name="Nakagami H."/>
            <person name="Naramoto S."/>
            <person name="Nishitani K."/>
            <person name="Ohtani M."/>
            <person name="Okamoto T."/>
            <person name="Okumura M."/>
            <person name="Phillips J."/>
            <person name="Pollak B."/>
            <person name="Reinders A."/>
            <person name="Roevekamp M."/>
            <person name="Sano R."/>
            <person name="Sawa S."/>
            <person name="Schmid M.W."/>
            <person name="Shirakawa M."/>
            <person name="Solano R."/>
            <person name="Spunde A."/>
            <person name="Suetsugu N."/>
            <person name="Sugano S."/>
            <person name="Sugiyama A."/>
            <person name="Sun R."/>
            <person name="Suzuki Y."/>
            <person name="Takenaka M."/>
            <person name="Takezawa D."/>
            <person name="Tomogane H."/>
            <person name="Tsuzuki M."/>
            <person name="Ueda T."/>
            <person name="Umeda M."/>
            <person name="Ward J.M."/>
            <person name="Watanabe Y."/>
            <person name="Yazaki K."/>
            <person name="Yokoyama R."/>
            <person name="Yoshitake Y."/>
            <person name="Yotsui I."/>
            <person name="Zachgo S."/>
            <person name="Schmutz J."/>
        </authorList>
    </citation>
    <scope>NUCLEOTIDE SEQUENCE [LARGE SCALE GENOMIC DNA]</scope>
    <source>
        <strain evidence="2">Tak-1</strain>
    </source>
</reference>
<evidence type="ECO:0000313" key="1">
    <source>
        <dbReference type="EMBL" id="PTQ41496.1"/>
    </source>
</evidence>
<sequence>MVRCGAGNEEIVFRDKFRNRCSKFLEDLCFKNTKECASHELLDQIYDAVCSLREMQSTSVDMIRVCCAYAEFTCDRILDKTHGSGLTMESKVPDLL</sequence>
<dbReference type="OrthoDB" id="2998174at2759"/>
<dbReference type="Proteomes" id="UP000244005">
    <property type="component" value="Unassembled WGS sequence"/>
</dbReference>
<keyword evidence="5" id="KW-1185">Reference proteome</keyword>
<dbReference type="AlphaFoldDB" id="A0A2R6X5W9"/>
<dbReference type="EMBL" id="KZ772706">
    <property type="protein sequence ID" value="PTQ41496.1"/>
    <property type="molecule type" value="Genomic_DNA"/>
</dbReference>
<dbReference type="Gramene" id="Mp6g04300.1">
    <property type="protein sequence ID" value="Mp6g04300.1.cds"/>
    <property type="gene ID" value="Mp6g04300"/>
</dbReference>
<name>A0A2R6X5W9_MARPO</name>
<dbReference type="EMBL" id="KZ772706">
    <property type="protein sequence ID" value="PTQ41503.1"/>
    <property type="molecule type" value="Genomic_DNA"/>
</dbReference>
<proteinExistence type="predicted"/>
<dbReference type="EMBL" id="KZ772706">
    <property type="protein sequence ID" value="PTQ41505.1"/>
    <property type="molecule type" value="Genomic_DNA"/>
</dbReference>
<evidence type="ECO:0000313" key="2">
    <source>
        <dbReference type="EMBL" id="PTQ41500.1"/>
    </source>
</evidence>
<evidence type="ECO:0000313" key="5">
    <source>
        <dbReference type="Proteomes" id="UP000244005"/>
    </source>
</evidence>
<protein>
    <submittedName>
        <fullName evidence="2">Uncharacterized protein</fullName>
    </submittedName>
</protein>
<evidence type="ECO:0000313" key="3">
    <source>
        <dbReference type="EMBL" id="PTQ41503.1"/>
    </source>
</evidence>